<accession>A0A4Y7RJ92</accession>
<gene>
    <name evidence="3" type="ORF">FA13DRAFT_1749664</name>
</gene>
<evidence type="ECO:0000313" key="3">
    <source>
        <dbReference type="EMBL" id="TEB08876.1"/>
    </source>
</evidence>
<organism evidence="3 4">
    <name type="scientific">Coprinellus micaceus</name>
    <name type="common">Glistening ink-cap mushroom</name>
    <name type="synonym">Coprinus micaceus</name>
    <dbReference type="NCBI Taxonomy" id="71717"/>
    <lineage>
        <taxon>Eukaryota</taxon>
        <taxon>Fungi</taxon>
        <taxon>Dikarya</taxon>
        <taxon>Basidiomycota</taxon>
        <taxon>Agaricomycotina</taxon>
        <taxon>Agaricomycetes</taxon>
        <taxon>Agaricomycetidae</taxon>
        <taxon>Agaricales</taxon>
        <taxon>Agaricineae</taxon>
        <taxon>Psathyrellaceae</taxon>
        <taxon>Coprinellus</taxon>
    </lineage>
</organism>
<feature type="region of interest" description="Disordered" evidence="2">
    <location>
        <begin position="442"/>
        <end position="478"/>
    </location>
</feature>
<protein>
    <submittedName>
        <fullName evidence="3">Uncharacterized protein</fullName>
    </submittedName>
</protein>
<evidence type="ECO:0000313" key="4">
    <source>
        <dbReference type="Proteomes" id="UP000298030"/>
    </source>
</evidence>
<dbReference type="EMBL" id="QPFP01000536">
    <property type="protein sequence ID" value="TEB08876.1"/>
    <property type="molecule type" value="Genomic_DNA"/>
</dbReference>
<dbReference type="Proteomes" id="UP000298030">
    <property type="component" value="Unassembled WGS sequence"/>
</dbReference>
<proteinExistence type="predicted"/>
<dbReference type="AlphaFoldDB" id="A0A4Y7RJ92"/>
<evidence type="ECO:0000256" key="2">
    <source>
        <dbReference type="SAM" id="MobiDB-lite"/>
    </source>
</evidence>
<feature type="compositionally biased region" description="Low complexity" evidence="2">
    <location>
        <begin position="468"/>
        <end position="478"/>
    </location>
</feature>
<reference evidence="3 4" key="1">
    <citation type="journal article" date="2019" name="Nat. Ecol. Evol.">
        <title>Megaphylogeny resolves global patterns of mushroom evolution.</title>
        <authorList>
            <person name="Varga T."/>
            <person name="Krizsan K."/>
            <person name="Foldi C."/>
            <person name="Dima B."/>
            <person name="Sanchez-Garcia M."/>
            <person name="Sanchez-Ramirez S."/>
            <person name="Szollosi G.J."/>
            <person name="Szarkandi J.G."/>
            <person name="Papp V."/>
            <person name="Albert L."/>
            <person name="Andreopoulos W."/>
            <person name="Angelini C."/>
            <person name="Antonin V."/>
            <person name="Barry K.W."/>
            <person name="Bougher N.L."/>
            <person name="Buchanan P."/>
            <person name="Buyck B."/>
            <person name="Bense V."/>
            <person name="Catcheside P."/>
            <person name="Chovatia M."/>
            <person name="Cooper J."/>
            <person name="Damon W."/>
            <person name="Desjardin D."/>
            <person name="Finy P."/>
            <person name="Geml J."/>
            <person name="Haridas S."/>
            <person name="Hughes K."/>
            <person name="Justo A."/>
            <person name="Karasinski D."/>
            <person name="Kautmanova I."/>
            <person name="Kiss B."/>
            <person name="Kocsube S."/>
            <person name="Kotiranta H."/>
            <person name="LaButti K.M."/>
            <person name="Lechner B.E."/>
            <person name="Liimatainen K."/>
            <person name="Lipzen A."/>
            <person name="Lukacs Z."/>
            <person name="Mihaltcheva S."/>
            <person name="Morgado L.N."/>
            <person name="Niskanen T."/>
            <person name="Noordeloos M.E."/>
            <person name="Ohm R.A."/>
            <person name="Ortiz-Santana B."/>
            <person name="Ovrebo C."/>
            <person name="Racz N."/>
            <person name="Riley R."/>
            <person name="Savchenko A."/>
            <person name="Shiryaev A."/>
            <person name="Soop K."/>
            <person name="Spirin V."/>
            <person name="Szebenyi C."/>
            <person name="Tomsovsky M."/>
            <person name="Tulloss R.E."/>
            <person name="Uehling J."/>
            <person name="Grigoriev I.V."/>
            <person name="Vagvolgyi C."/>
            <person name="Papp T."/>
            <person name="Martin F.M."/>
            <person name="Miettinen O."/>
            <person name="Hibbett D.S."/>
            <person name="Nagy L.G."/>
        </authorList>
    </citation>
    <scope>NUCLEOTIDE SEQUENCE [LARGE SCALE GENOMIC DNA]</scope>
    <source>
        <strain evidence="3 4">FP101781</strain>
    </source>
</reference>
<feature type="coiled-coil region" evidence="1">
    <location>
        <begin position="321"/>
        <end position="348"/>
    </location>
</feature>
<feature type="compositionally biased region" description="Basic and acidic residues" evidence="2">
    <location>
        <begin position="273"/>
        <end position="283"/>
    </location>
</feature>
<keyword evidence="1" id="KW-0175">Coiled coil</keyword>
<feature type="region of interest" description="Disordered" evidence="2">
    <location>
        <begin position="1"/>
        <end position="29"/>
    </location>
</feature>
<keyword evidence="4" id="KW-1185">Reference proteome</keyword>
<feature type="compositionally biased region" description="Pro residues" evidence="2">
    <location>
        <begin position="455"/>
        <end position="467"/>
    </location>
</feature>
<sequence>MEGSYTVRHRKQADDGGLSSSNEAGPSRLEAQLRAYHAKALKAQTKLSETLDVLDGMERTHAEQLALNERREGKMKQKMRAYSDVAKKAEEETEDMRQAVLKLIDKVEKNSNGYKSLKPSQMHVSSLLDPIPAPNTRRKSAADTDEILSYATTMLEVARRERSLERKAHQKTKEWAQSRISALEAQLSRREAELARCTTHCVFPSPTHHQPPPSYPQHEAEGMPYQQYIDTLQWTISKNRTLEREIQVLSEKLAGVRTHERKGSGSGSNTPKPRVERPPKDLSEQVEHLGRLVDSLKEDRDKWRAVLDGEKSAPKSIPTRLNAVEAECARLRQSEAELRQRVDTAERQEQVRESILKQRIERLDSQLAGVALSTREIPSLPIDDFDTTRVTKRQRVYTSPSIHPPPMQHFSAIPTTHPVEDLIDGDGELSMDLATPLIPTVLIDGEEASEIDSPAPRPQSPAEPPSPLELSPLPDLPP</sequence>
<name>A0A4Y7RJ92_COPMI</name>
<comment type="caution">
    <text evidence="3">The sequence shown here is derived from an EMBL/GenBank/DDBJ whole genome shotgun (WGS) entry which is preliminary data.</text>
</comment>
<feature type="coiled-coil region" evidence="1">
    <location>
        <begin position="79"/>
        <end position="106"/>
    </location>
</feature>
<dbReference type="OrthoDB" id="2800708at2759"/>
<evidence type="ECO:0000256" key="1">
    <source>
        <dbReference type="SAM" id="Coils"/>
    </source>
</evidence>
<feature type="region of interest" description="Disordered" evidence="2">
    <location>
        <begin position="253"/>
        <end position="283"/>
    </location>
</feature>